<name>A1IML3_9SAUR</name>
<evidence type="ECO:0000256" key="3">
    <source>
        <dbReference type="ARBA" id="ARBA00011660"/>
    </source>
</evidence>
<geneLocation type="mitochondrion" evidence="22"/>
<evidence type="ECO:0000256" key="12">
    <source>
        <dbReference type="ARBA" id="ARBA00022989"/>
    </source>
</evidence>
<protein>
    <recommendedName>
        <fullName evidence="4 19">Cytochrome b</fullName>
    </recommendedName>
</protein>
<dbReference type="GO" id="GO:0046872">
    <property type="term" value="F:metal ion binding"/>
    <property type="evidence" value="ECO:0007669"/>
    <property type="project" value="UniProtKB-UniRule"/>
</dbReference>
<evidence type="ECO:0000256" key="8">
    <source>
        <dbReference type="ARBA" id="ARBA00022692"/>
    </source>
</evidence>
<dbReference type="Pfam" id="PF00033">
    <property type="entry name" value="Cytochrome_B"/>
    <property type="match status" value="1"/>
</dbReference>
<evidence type="ECO:0000256" key="11">
    <source>
        <dbReference type="ARBA" id="ARBA00022982"/>
    </source>
</evidence>
<dbReference type="InterPro" id="IPR005798">
    <property type="entry name" value="Cyt_b/b6_C"/>
</dbReference>
<evidence type="ECO:0000256" key="7">
    <source>
        <dbReference type="ARBA" id="ARBA00022660"/>
    </source>
</evidence>
<evidence type="ECO:0000256" key="4">
    <source>
        <dbReference type="ARBA" id="ARBA00013531"/>
    </source>
</evidence>
<keyword evidence="5 19" id="KW-0813">Transport</keyword>
<feature type="transmembrane region" description="Helical" evidence="19">
    <location>
        <begin position="338"/>
        <end position="360"/>
    </location>
</feature>
<evidence type="ECO:0000259" key="21">
    <source>
        <dbReference type="PROSITE" id="PS51003"/>
    </source>
</evidence>
<dbReference type="InterPro" id="IPR030689">
    <property type="entry name" value="Cytochrome_b"/>
</dbReference>
<dbReference type="Pfam" id="PF00032">
    <property type="entry name" value="Cytochrom_B_C"/>
    <property type="match status" value="1"/>
</dbReference>
<dbReference type="InterPro" id="IPR036150">
    <property type="entry name" value="Cyt_b/b6_C_sf"/>
</dbReference>
<evidence type="ECO:0000256" key="16">
    <source>
        <dbReference type="ARBA" id="ARBA00023136"/>
    </source>
</evidence>
<dbReference type="PIRSF" id="PIRSF038885">
    <property type="entry name" value="COB"/>
    <property type="match status" value="1"/>
</dbReference>
<organism evidence="22">
    <name type="scientific">Bungarus niger</name>
    <dbReference type="NCBI Taxonomy" id="282406"/>
    <lineage>
        <taxon>Eukaryota</taxon>
        <taxon>Metazoa</taxon>
        <taxon>Chordata</taxon>
        <taxon>Craniata</taxon>
        <taxon>Vertebrata</taxon>
        <taxon>Euteleostomi</taxon>
        <taxon>Lepidosauria</taxon>
        <taxon>Squamata</taxon>
        <taxon>Bifurcata</taxon>
        <taxon>Unidentata</taxon>
        <taxon>Episquamata</taxon>
        <taxon>Toxicofera</taxon>
        <taxon>Serpentes</taxon>
        <taxon>Colubroidea</taxon>
        <taxon>Elapidae</taxon>
        <taxon>Bungarinae</taxon>
        <taxon>Bungarus</taxon>
    </lineage>
</organism>
<evidence type="ECO:0000256" key="6">
    <source>
        <dbReference type="ARBA" id="ARBA00022617"/>
    </source>
</evidence>
<dbReference type="InterPro" id="IPR016174">
    <property type="entry name" value="Di-haem_cyt_TM"/>
</dbReference>
<evidence type="ECO:0000256" key="14">
    <source>
        <dbReference type="ARBA" id="ARBA00023075"/>
    </source>
</evidence>
<feature type="binding site" description="axial binding residue" evidence="18">
    <location>
        <position position="188"/>
    </location>
    <ligand>
        <name>heme b</name>
        <dbReference type="ChEBI" id="CHEBI:60344"/>
        <label>b566</label>
    </ligand>
    <ligandPart>
        <name>Fe</name>
        <dbReference type="ChEBI" id="CHEBI:18248"/>
    </ligandPart>
</feature>
<keyword evidence="6 18" id="KW-0349">Heme</keyword>
<feature type="transmembrane region" description="Helical" evidence="19">
    <location>
        <begin position="315"/>
        <end position="332"/>
    </location>
</feature>
<keyword evidence="9 18" id="KW-0479">Metal-binding</keyword>
<comment type="subunit">
    <text evidence="3">The cytochrome bc1 complex contains 3 respiratory subunits (MT-CYB, CYC1 and UQCRFS1), 2 core proteins (UQCRC1 and UQCRC2) and probably 6 low-molecular weight proteins.</text>
</comment>
<evidence type="ECO:0000256" key="9">
    <source>
        <dbReference type="ARBA" id="ARBA00022723"/>
    </source>
</evidence>
<dbReference type="GO" id="GO:0006122">
    <property type="term" value="P:mitochondrial electron transport, ubiquinol to cytochrome c"/>
    <property type="evidence" value="ECO:0007669"/>
    <property type="project" value="TreeGrafter"/>
</dbReference>
<feature type="transmembrane region" description="Helical" evidence="19">
    <location>
        <begin position="170"/>
        <end position="192"/>
    </location>
</feature>
<evidence type="ECO:0000256" key="2">
    <source>
        <dbReference type="ARBA" id="ARBA00004448"/>
    </source>
</evidence>
<dbReference type="PROSITE" id="PS51003">
    <property type="entry name" value="CYTB_CTER"/>
    <property type="match status" value="1"/>
</dbReference>
<evidence type="ECO:0000313" key="22">
    <source>
        <dbReference type="EMBL" id="CAG38945.1"/>
    </source>
</evidence>
<dbReference type="AlphaFoldDB" id="A1IML3"/>
<keyword evidence="13 18" id="KW-0408">Iron</keyword>
<comment type="similarity">
    <text evidence="19">Belongs to the cytochrome b family.</text>
</comment>
<dbReference type="Gene3D" id="1.20.810.10">
    <property type="entry name" value="Cytochrome Bc1 Complex, Chain C"/>
    <property type="match status" value="1"/>
</dbReference>
<evidence type="ECO:0000259" key="20">
    <source>
        <dbReference type="PROSITE" id="PS51002"/>
    </source>
</evidence>
<sequence>MSNQHILLISNLLPVGSNISTWWNFGSMLMTCLLLQIMTGFFLAIHYTANINLAFSSTVHIMRDVPYGWTMQNIHAISASLFFICIYIHIARGLYYGLYLNKEVWLSGTALLITLMATAFFGYVLPWGQMSFWAATVITNLLTAIPYLGNTLTTWLWGGFSINDPTLTRFFALHFILPFAIISLSSIHILLLHNEGSNNPLGTNSDIDKIPLHPYHSYKDMLMITIMITLLFTILSFMPNLLNDPENFSKANPLLTPQHIKPEWYFLFAYGILRSIPNKLGGTMALIMSVAILISAPFTHTSYIRSMAFRPLTQILFWTLVSTFIIITWTATKPVESPFIFISQMTSVIYFSFFIINPLLGWTENKIMMSCPSSLP</sequence>
<feature type="transmembrane region" description="Helical" evidence="19">
    <location>
        <begin position="22"/>
        <end position="55"/>
    </location>
</feature>
<keyword evidence="11 19" id="KW-0249">Electron transport</keyword>
<comment type="function">
    <text evidence="1 19">Component of the ubiquinol-cytochrome c reductase complex (complex III or cytochrome b-c1 complex) that is part of the mitochondrial respiratory chain. The b-c1 complex mediates electron transfer from ubiquinol to cytochrome c. Contributes to the generation of a proton gradient across the mitochondrial membrane that is then used for ATP synthesis.</text>
</comment>
<comment type="cofactor">
    <cofactor evidence="18">
        <name>heme</name>
        <dbReference type="ChEBI" id="CHEBI:30413"/>
    </cofactor>
    <text evidence="18">Binds 2 heme groups non-covalently.</text>
</comment>
<dbReference type="EMBL" id="AJ749304">
    <property type="protein sequence ID" value="CAG38945.1"/>
    <property type="molecule type" value="Genomic_DNA"/>
</dbReference>
<evidence type="ECO:0000256" key="18">
    <source>
        <dbReference type="PIRSR" id="PIRSR038885-2"/>
    </source>
</evidence>
<dbReference type="CDD" id="cd00284">
    <property type="entry name" value="Cytochrome_b_N"/>
    <property type="match status" value="1"/>
</dbReference>
<evidence type="ECO:0000256" key="1">
    <source>
        <dbReference type="ARBA" id="ARBA00002566"/>
    </source>
</evidence>
<keyword evidence="12 19" id="KW-1133">Transmembrane helix</keyword>
<accession>A1IML3</accession>
<reference evidence="22" key="2">
    <citation type="submission" date="2004-06" db="EMBL/GenBank/DDBJ databases">
        <title>The effect of global change on the evolution of a genus of Oriental elapid snakes.</title>
        <authorList>
            <person name="Kuch U."/>
        </authorList>
    </citation>
    <scope>NUCLEOTIDE SEQUENCE</scope>
</reference>
<dbReference type="InterPro" id="IPR048260">
    <property type="entry name" value="Cytochrome_b_C_euk/bac"/>
</dbReference>
<dbReference type="GO" id="GO:0016491">
    <property type="term" value="F:oxidoreductase activity"/>
    <property type="evidence" value="ECO:0007669"/>
    <property type="project" value="UniProtKB-UniRule"/>
</dbReference>
<feature type="binding site" evidence="17">
    <location>
        <position position="193"/>
    </location>
    <ligand>
        <name>a ubiquinone</name>
        <dbReference type="ChEBI" id="CHEBI:16389"/>
    </ligand>
</feature>
<feature type="transmembrane region" description="Helical" evidence="19">
    <location>
        <begin position="132"/>
        <end position="150"/>
    </location>
</feature>
<feature type="binding site" description="axial binding residue" evidence="18">
    <location>
        <position position="75"/>
    </location>
    <ligand>
        <name>heme b</name>
        <dbReference type="ChEBI" id="CHEBI:60344"/>
        <label>b562</label>
    </ligand>
    <ligandPart>
        <name>Fe</name>
        <dbReference type="ChEBI" id="CHEBI:18248"/>
    </ligandPart>
</feature>
<dbReference type="CDD" id="cd00290">
    <property type="entry name" value="cytochrome_b_C"/>
    <property type="match status" value="1"/>
</dbReference>
<dbReference type="PANTHER" id="PTHR19271:SF16">
    <property type="entry name" value="CYTOCHROME B"/>
    <property type="match status" value="1"/>
</dbReference>
<reference evidence="22" key="1">
    <citation type="submission" date="2004-06" db="EMBL/GenBank/DDBJ databases">
        <title>The effect of Cenozoic global change on the evolution of a genus of Oriental elapid snakes.</title>
        <authorList>
            <person name="Kuch U."/>
            <person name="Lawson R."/>
            <person name="Slowinski J.B."/>
        </authorList>
    </citation>
    <scope>NUCLEOTIDE SEQUENCE</scope>
</reference>
<dbReference type="PROSITE" id="PS51002">
    <property type="entry name" value="CYTB_NTER"/>
    <property type="match status" value="1"/>
</dbReference>
<dbReference type="InterPro" id="IPR048259">
    <property type="entry name" value="Cytochrome_b_N_euk/bac"/>
</dbReference>
<feature type="domain" description="Cytochrome b/b6 N-terminal region profile" evidence="20">
    <location>
        <begin position="1"/>
        <end position="201"/>
    </location>
</feature>
<dbReference type="GO" id="GO:0005743">
    <property type="term" value="C:mitochondrial inner membrane"/>
    <property type="evidence" value="ECO:0007669"/>
    <property type="project" value="UniProtKB-SubCell"/>
</dbReference>
<feature type="binding site" description="axial binding residue" evidence="18">
    <location>
        <position position="89"/>
    </location>
    <ligand>
        <name>heme b</name>
        <dbReference type="ChEBI" id="CHEBI:60344"/>
        <label>b566</label>
    </ligand>
    <ligandPart>
        <name>Fe</name>
        <dbReference type="ChEBI" id="CHEBI:18248"/>
    </ligandPart>
</feature>
<dbReference type="GO" id="GO:0008121">
    <property type="term" value="F:quinol-cytochrome-c reductase activity"/>
    <property type="evidence" value="ECO:0007669"/>
    <property type="project" value="InterPro"/>
</dbReference>
<keyword evidence="14" id="KW-0830">Ubiquinone</keyword>
<feature type="domain" description="Cytochrome b/b6 C-terminal region profile" evidence="21">
    <location>
        <begin position="202"/>
        <end position="371"/>
    </location>
</feature>
<dbReference type="SUPFAM" id="SSF81648">
    <property type="entry name" value="a domain/subunit of cytochrome bc1 complex (Ubiquinol-cytochrome c reductase)"/>
    <property type="match status" value="1"/>
</dbReference>
<feature type="transmembrane region" description="Helical" evidence="19">
    <location>
        <begin position="76"/>
        <end position="98"/>
    </location>
</feature>
<gene>
    <name evidence="22" type="primary">cytb</name>
</gene>
<evidence type="ECO:0000256" key="15">
    <source>
        <dbReference type="ARBA" id="ARBA00023128"/>
    </source>
</evidence>
<keyword evidence="16 19" id="KW-0472">Membrane</keyword>
<proteinExistence type="inferred from homology"/>
<keyword evidence="15 19" id="KW-0496">Mitochondrion</keyword>
<keyword evidence="8 19" id="KW-0812">Transmembrane</keyword>
<dbReference type="InterPro" id="IPR027387">
    <property type="entry name" value="Cytb/b6-like_sf"/>
</dbReference>
<keyword evidence="7 19" id="KW-0679">Respiratory chain</keyword>
<evidence type="ECO:0000256" key="10">
    <source>
        <dbReference type="ARBA" id="ARBA00022792"/>
    </source>
</evidence>
<dbReference type="GO" id="GO:0045275">
    <property type="term" value="C:respiratory chain complex III"/>
    <property type="evidence" value="ECO:0007669"/>
    <property type="project" value="InterPro"/>
</dbReference>
<dbReference type="PANTHER" id="PTHR19271">
    <property type="entry name" value="CYTOCHROME B"/>
    <property type="match status" value="1"/>
</dbReference>
<evidence type="ECO:0000256" key="17">
    <source>
        <dbReference type="PIRSR" id="PIRSR038885-1"/>
    </source>
</evidence>
<feature type="transmembrane region" description="Helical" evidence="19">
    <location>
        <begin position="221"/>
        <end position="242"/>
    </location>
</feature>
<feature type="transmembrane region" description="Helical" evidence="19">
    <location>
        <begin position="104"/>
        <end position="125"/>
    </location>
</feature>
<evidence type="ECO:0000256" key="5">
    <source>
        <dbReference type="ARBA" id="ARBA00022448"/>
    </source>
</evidence>
<keyword evidence="10" id="KW-0999">Mitochondrion inner membrane</keyword>
<dbReference type="InterPro" id="IPR005797">
    <property type="entry name" value="Cyt_b/b6_N"/>
</dbReference>
<dbReference type="SUPFAM" id="SSF81342">
    <property type="entry name" value="Transmembrane di-heme cytochromes"/>
    <property type="match status" value="1"/>
</dbReference>
<evidence type="ECO:0000256" key="13">
    <source>
        <dbReference type="ARBA" id="ARBA00023004"/>
    </source>
</evidence>
<feature type="binding site" description="axial binding residue" evidence="18">
    <location>
        <position position="174"/>
    </location>
    <ligand>
        <name>heme b</name>
        <dbReference type="ChEBI" id="CHEBI:60344"/>
        <label>b562</label>
    </ligand>
    <ligandPart>
        <name>Fe</name>
        <dbReference type="ChEBI" id="CHEBI:18248"/>
    </ligandPart>
</feature>
<comment type="cofactor">
    <cofactor evidence="19">
        <name>heme b</name>
        <dbReference type="ChEBI" id="CHEBI:60344"/>
    </cofactor>
    <text evidence="19">Binds 2 heme groups non-covalently.</text>
</comment>
<comment type="subcellular location">
    <subcellularLocation>
        <location evidence="2">Mitochondrion inner membrane</location>
        <topology evidence="2">Multi-pass membrane protein</topology>
    </subcellularLocation>
</comment>
<evidence type="ECO:0000256" key="19">
    <source>
        <dbReference type="RuleBase" id="RU362117"/>
    </source>
</evidence>